<dbReference type="Proteomes" id="UP000499080">
    <property type="component" value="Unassembled WGS sequence"/>
</dbReference>
<keyword evidence="2" id="KW-1185">Reference proteome</keyword>
<protein>
    <submittedName>
        <fullName evidence="1">Uncharacterized protein</fullName>
    </submittedName>
</protein>
<organism evidence="1 2">
    <name type="scientific">Araneus ventricosus</name>
    <name type="common">Orbweaver spider</name>
    <name type="synonym">Epeira ventricosa</name>
    <dbReference type="NCBI Taxonomy" id="182803"/>
    <lineage>
        <taxon>Eukaryota</taxon>
        <taxon>Metazoa</taxon>
        <taxon>Ecdysozoa</taxon>
        <taxon>Arthropoda</taxon>
        <taxon>Chelicerata</taxon>
        <taxon>Arachnida</taxon>
        <taxon>Araneae</taxon>
        <taxon>Araneomorphae</taxon>
        <taxon>Entelegynae</taxon>
        <taxon>Araneoidea</taxon>
        <taxon>Araneidae</taxon>
        <taxon>Araneus</taxon>
    </lineage>
</organism>
<evidence type="ECO:0000313" key="1">
    <source>
        <dbReference type="EMBL" id="GBN45688.1"/>
    </source>
</evidence>
<accession>A0A4Y2P1G8</accession>
<dbReference type="AlphaFoldDB" id="A0A4Y2P1G8"/>
<reference evidence="1 2" key="1">
    <citation type="journal article" date="2019" name="Sci. Rep.">
        <title>Orb-weaving spider Araneus ventricosus genome elucidates the spidroin gene catalogue.</title>
        <authorList>
            <person name="Kono N."/>
            <person name="Nakamura H."/>
            <person name="Ohtoshi R."/>
            <person name="Moran D.A.P."/>
            <person name="Shinohara A."/>
            <person name="Yoshida Y."/>
            <person name="Fujiwara M."/>
            <person name="Mori M."/>
            <person name="Tomita M."/>
            <person name="Arakawa K."/>
        </authorList>
    </citation>
    <scope>NUCLEOTIDE SEQUENCE [LARGE SCALE GENOMIC DNA]</scope>
</reference>
<comment type="caution">
    <text evidence="1">The sequence shown here is derived from an EMBL/GenBank/DDBJ whole genome shotgun (WGS) entry which is preliminary data.</text>
</comment>
<dbReference type="EMBL" id="BGPR01010347">
    <property type="protein sequence ID" value="GBN45688.1"/>
    <property type="molecule type" value="Genomic_DNA"/>
</dbReference>
<gene>
    <name evidence="1" type="ORF">AVEN_117518_1</name>
</gene>
<name>A0A4Y2P1G8_ARAVE</name>
<sequence length="103" mass="11580">MSATVRAIIVIISDSLSVLLLICASAVLAVTRASCFLKYSRIMRHYPAFAVHPPYDFCNNTLEDSRRISDLLDSNRNASDKVFNRFEVSLISFCFSMTQEVVP</sequence>
<evidence type="ECO:0000313" key="2">
    <source>
        <dbReference type="Proteomes" id="UP000499080"/>
    </source>
</evidence>
<proteinExistence type="predicted"/>